<sequence length="107" mass="11336">MRAVELELGLLGAGSCPASNKGAKGCARASGTALYAHPCLQHDDLRNVSSPQECYDERPPAPAPASAIPTRPLAGSIHPQQLDARPTPLHCWVLVYLQQALSSLEQP</sequence>
<gene>
    <name evidence="2" type="ORF">SEPMUDRAFT_116430</name>
</gene>
<dbReference type="GeneID" id="27898391"/>
<feature type="region of interest" description="Disordered" evidence="1">
    <location>
        <begin position="50"/>
        <end position="80"/>
    </location>
</feature>
<dbReference type="HOGENOM" id="CLU_2211623_0_0_1"/>
<protein>
    <submittedName>
        <fullName evidence="2">Uncharacterized protein</fullName>
    </submittedName>
</protein>
<organism evidence="2 3">
    <name type="scientific">Sphaerulina musiva (strain SO2202)</name>
    <name type="common">Poplar stem canker fungus</name>
    <name type="synonym">Septoria musiva</name>
    <dbReference type="NCBI Taxonomy" id="692275"/>
    <lineage>
        <taxon>Eukaryota</taxon>
        <taxon>Fungi</taxon>
        <taxon>Dikarya</taxon>
        <taxon>Ascomycota</taxon>
        <taxon>Pezizomycotina</taxon>
        <taxon>Dothideomycetes</taxon>
        <taxon>Dothideomycetidae</taxon>
        <taxon>Mycosphaerellales</taxon>
        <taxon>Mycosphaerellaceae</taxon>
        <taxon>Sphaerulina</taxon>
    </lineage>
</organism>
<dbReference type="EMBL" id="KB456263">
    <property type="protein sequence ID" value="EMF13388.1"/>
    <property type="molecule type" value="Genomic_DNA"/>
</dbReference>
<proteinExistence type="predicted"/>
<evidence type="ECO:0000313" key="2">
    <source>
        <dbReference type="EMBL" id="EMF13388.1"/>
    </source>
</evidence>
<name>M3CHY2_SPHMS</name>
<dbReference type="AlphaFoldDB" id="M3CHY2"/>
<reference evidence="2 3" key="1">
    <citation type="journal article" date="2012" name="PLoS Pathog.">
        <title>Diverse lifestyles and strategies of plant pathogenesis encoded in the genomes of eighteen Dothideomycetes fungi.</title>
        <authorList>
            <person name="Ohm R.A."/>
            <person name="Feau N."/>
            <person name="Henrissat B."/>
            <person name="Schoch C.L."/>
            <person name="Horwitz B.A."/>
            <person name="Barry K.W."/>
            <person name="Condon B.J."/>
            <person name="Copeland A.C."/>
            <person name="Dhillon B."/>
            <person name="Glaser F."/>
            <person name="Hesse C.N."/>
            <person name="Kosti I."/>
            <person name="LaButti K."/>
            <person name="Lindquist E.A."/>
            <person name="Lucas S."/>
            <person name="Salamov A.A."/>
            <person name="Bradshaw R.E."/>
            <person name="Ciuffetti L."/>
            <person name="Hamelin R.C."/>
            <person name="Kema G.H.J."/>
            <person name="Lawrence C."/>
            <person name="Scott J.A."/>
            <person name="Spatafora J.W."/>
            <person name="Turgeon B.G."/>
            <person name="de Wit P.J.G.M."/>
            <person name="Zhong S."/>
            <person name="Goodwin S.B."/>
            <person name="Grigoriev I.V."/>
        </authorList>
    </citation>
    <scope>NUCLEOTIDE SEQUENCE [LARGE SCALE GENOMIC DNA]</scope>
    <source>
        <strain evidence="2 3">SO2202</strain>
    </source>
</reference>
<evidence type="ECO:0000256" key="1">
    <source>
        <dbReference type="SAM" id="MobiDB-lite"/>
    </source>
</evidence>
<keyword evidence="3" id="KW-1185">Reference proteome</keyword>
<evidence type="ECO:0000313" key="3">
    <source>
        <dbReference type="Proteomes" id="UP000016931"/>
    </source>
</evidence>
<dbReference type="RefSeq" id="XP_016761509.1">
    <property type="nucleotide sequence ID" value="XM_016901254.1"/>
</dbReference>
<dbReference type="Proteomes" id="UP000016931">
    <property type="component" value="Unassembled WGS sequence"/>
</dbReference>
<accession>M3CHY2</accession>